<evidence type="ECO:0000256" key="3">
    <source>
        <dbReference type="ARBA" id="ARBA00022679"/>
    </source>
</evidence>
<evidence type="ECO:0000256" key="1">
    <source>
        <dbReference type="ARBA" id="ARBA00006594"/>
    </source>
</evidence>
<dbReference type="InterPro" id="IPR003115">
    <property type="entry name" value="ParB_N"/>
</dbReference>
<reference evidence="7" key="1">
    <citation type="submission" date="2020-05" db="EMBL/GenBank/DDBJ databases">
        <authorList>
            <person name="Chiriac C."/>
            <person name="Salcher M."/>
            <person name="Ghai R."/>
            <person name="Kavagutti S V."/>
        </authorList>
    </citation>
    <scope>NUCLEOTIDE SEQUENCE</scope>
</reference>
<gene>
    <name evidence="8" type="ORF">UFOVP1147_46</name>
    <name evidence="9" type="ORF">UFOVP1594_42</name>
    <name evidence="5" type="ORF">UFOVP484_27</name>
    <name evidence="6" type="ORF">UFOVP808_43</name>
    <name evidence="7" type="ORF">UFOVP994_42</name>
</gene>
<proteinExistence type="inferred from homology"/>
<protein>
    <submittedName>
        <fullName evidence="7">COG0863 DNA modification methylase</fullName>
    </submittedName>
</protein>
<dbReference type="EMBL" id="LR796463">
    <property type="protein sequence ID" value="CAB4146222.1"/>
    <property type="molecule type" value="Genomic_DNA"/>
</dbReference>
<dbReference type="EMBL" id="LR797458">
    <property type="protein sequence ID" value="CAB4217574.1"/>
    <property type="molecule type" value="Genomic_DNA"/>
</dbReference>
<dbReference type="InterPro" id="IPR029063">
    <property type="entry name" value="SAM-dependent_MTases_sf"/>
</dbReference>
<accession>A0A6J5Q8S4</accession>
<dbReference type="PANTHER" id="PTHR33375:SF1">
    <property type="entry name" value="CHROMOSOME-PARTITIONING PROTEIN PARB-RELATED"/>
    <property type="match status" value="1"/>
</dbReference>
<dbReference type="GO" id="GO:0007059">
    <property type="term" value="P:chromosome segregation"/>
    <property type="evidence" value="ECO:0007669"/>
    <property type="project" value="TreeGrafter"/>
</dbReference>
<dbReference type="EMBL" id="LR796930">
    <property type="protein sequence ID" value="CAB4175984.1"/>
    <property type="molecule type" value="Genomic_DNA"/>
</dbReference>
<name>A0A6J5Q8S4_9CAUD</name>
<evidence type="ECO:0000313" key="5">
    <source>
        <dbReference type="EMBL" id="CAB4146222.1"/>
    </source>
</evidence>
<keyword evidence="2 7" id="KW-0489">Methyltransferase</keyword>
<dbReference type="Gene3D" id="3.90.1530.30">
    <property type="match status" value="1"/>
</dbReference>
<dbReference type="PROSITE" id="PS00092">
    <property type="entry name" value="N6_MTASE"/>
    <property type="match status" value="1"/>
</dbReference>
<evidence type="ECO:0000256" key="2">
    <source>
        <dbReference type="ARBA" id="ARBA00022603"/>
    </source>
</evidence>
<dbReference type="Pfam" id="PF01555">
    <property type="entry name" value="N6_N4_Mtase"/>
    <property type="match status" value="1"/>
</dbReference>
<dbReference type="EMBL" id="LR797096">
    <property type="protein sequence ID" value="CAB4186517.1"/>
    <property type="molecule type" value="Genomic_DNA"/>
</dbReference>
<keyword evidence="3" id="KW-0808">Transferase</keyword>
<dbReference type="PRINTS" id="PR00508">
    <property type="entry name" value="S21N4MTFRASE"/>
</dbReference>
<dbReference type="Pfam" id="PF02195">
    <property type="entry name" value="ParB_N"/>
    <property type="match status" value="1"/>
</dbReference>
<dbReference type="EMBL" id="LR796751">
    <property type="protein sequence ID" value="CAB4163727.1"/>
    <property type="molecule type" value="Genomic_DNA"/>
</dbReference>
<dbReference type="GO" id="GO:0032259">
    <property type="term" value="P:methylation"/>
    <property type="evidence" value="ECO:0007669"/>
    <property type="project" value="UniProtKB-KW"/>
</dbReference>
<dbReference type="InterPro" id="IPR002941">
    <property type="entry name" value="DNA_methylase_N4/N6"/>
</dbReference>
<dbReference type="InterPro" id="IPR002052">
    <property type="entry name" value="DNA_methylase_N6_adenine_CS"/>
</dbReference>
<sequence length="445" mass="49426">MKLIHVDAIKIAADRQRKVFEEGKLREFSEILQTQGLLHPIILRVVGDDYYLVAGERRLRAVKDIYALGGEIMHDGERCRANSIPYTLLSDLDPLAAEEAELSENIHRENLTWQERAAAHARLNALRTAQAVQRGAPAPTTADISLEVRGSSEGIHQENTRRELIVAGHLDNPAIKAAKTVDEAFKILRKEETAIKHRELGASVGKTFTADMHQAVHADSINWMHDCPADSFDCIITDPPYGMGADEFGDSGGIAAGAHGYEDNYETFMRCVTALAFEGYRIAKPQAHLYCFCDFDKFSQLKALMVEAGWNVFRTPLIWYKKSGMRAPWPEQGPQRKYEMLLYAVKGKRPILKMLGDVLDYPPDSNLGHAAQKPVALFEDLLRRSVLPGQAVLDPFCGSGPVFPAAHAMKARATGIEMDQSSYGISCKRIAELRAQQELDLSIGL</sequence>
<dbReference type="SMART" id="SM00470">
    <property type="entry name" value="ParB"/>
    <property type="match status" value="1"/>
</dbReference>
<organism evidence="7">
    <name type="scientific">uncultured Caudovirales phage</name>
    <dbReference type="NCBI Taxonomy" id="2100421"/>
    <lineage>
        <taxon>Viruses</taxon>
        <taxon>Duplodnaviria</taxon>
        <taxon>Heunggongvirae</taxon>
        <taxon>Uroviricota</taxon>
        <taxon>Caudoviricetes</taxon>
        <taxon>Peduoviridae</taxon>
        <taxon>Maltschvirus</taxon>
        <taxon>Maltschvirus maltsch</taxon>
    </lineage>
</organism>
<evidence type="ECO:0000259" key="4">
    <source>
        <dbReference type="SMART" id="SM00470"/>
    </source>
</evidence>
<dbReference type="SUPFAM" id="SSF53335">
    <property type="entry name" value="S-adenosyl-L-methionine-dependent methyltransferases"/>
    <property type="match status" value="1"/>
</dbReference>
<dbReference type="GO" id="GO:0008170">
    <property type="term" value="F:N-methyltransferase activity"/>
    <property type="evidence" value="ECO:0007669"/>
    <property type="project" value="InterPro"/>
</dbReference>
<dbReference type="GO" id="GO:0003677">
    <property type="term" value="F:DNA binding"/>
    <property type="evidence" value="ECO:0007669"/>
    <property type="project" value="InterPro"/>
</dbReference>
<dbReference type="InterPro" id="IPR001091">
    <property type="entry name" value="RM_Methyltransferase"/>
</dbReference>
<comment type="similarity">
    <text evidence="1">Belongs to the N(4)/N(6)-methyltransferase family.</text>
</comment>
<evidence type="ECO:0000313" key="7">
    <source>
        <dbReference type="EMBL" id="CAB4175984.1"/>
    </source>
</evidence>
<evidence type="ECO:0000313" key="6">
    <source>
        <dbReference type="EMBL" id="CAB4163727.1"/>
    </source>
</evidence>
<dbReference type="InterPro" id="IPR050336">
    <property type="entry name" value="Chromosome_partition/occlusion"/>
</dbReference>
<dbReference type="SUPFAM" id="SSF110849">
    <property type="entry name" value="ParB/Sulfiredoxin"/>
    <property type="match status" value="1"/>
</dbReference>
<evidence type="ECO:0000313" key="8">
    <source>
        <dbReference type="EMBL" id="CAB4186517.1"/>
    </source>
</evidence>
<feature type="domain" description="ParB-like N-terminal" evidence="4">
    <location>
        <begin position="2"/>
        <end position="106"/>
    </location>
</feature>
<dbReference type="Gene3D" id="3.40.50.150">
    <property type="entry name" value="Vaccinia Virus protein VP39"/>
    <property type="match status" value="1"/>
</dbReference>
<evidence type="ECO:0000313" key="9">
    <source>
        <dbReference type="EMBL" id="CAB4217574.1"/>
    </source>
</evidence>
<dbReference type="PANTHER" id="PTHR33375">
    <property type="entry name" value="CHROMOSOME-PARTITIONING PROTEIN PARB-RELATED"/>
    <property type="match status" value="1"/>
</dbReference>
<dbReference type="InterPro" id="IPR036086">
    <property type="entry name" value="ParB/Sulfiredoxin_sf"/>
</dbReference>